<dbReference type="Proteomes" id="UP000266287">
    <property type="component" value="Unassembled WGS sequence"/>
</dbReference>
<reference evidence="2 3" key="1">
    <citation type="submission" date="2018-08" db="EMBL/GenBank/DDBJ databases">
        <title>Draft genome of candidate division NPL-UPA2 bacterium Unc8 that adapted to ultra-basic serpentinizing groundwater.</title>
        <authorList>
            <person name="Ishii S."/>
            <person name="Suzuki S."/>
            <person name="Nealson K.H."/>
        </authorList>
    </citation>
    <scope>NUCLEOTIDE SEQUENCE [LARGE SCALE GENOMIC DNA]</scope>
    <source>
        <strain evidence="2">Unc8</strain>
    </source>
</reference>
<dbReference type="GO" id="GO:0015074">
    <property type="term" value="P:DNA integration"/>
    <property type="evidence" value="ECO:0007669"/>
    <property type="project" value="InterPro"/>
</dbReference>
<name>A0A399FY36_UNCN2</name>
<dbReference type="PROSITE" id="PS50994">
    <property type="entry name" value="INTEGRASE"/>
    <property type="match status" value="1"/>
</dbReference>
<protein>
    <submittedName>
        <fullName evidence="2">Helix-turn-helix domain-containing protein</fullName>
    </submittedName>
</protein>
<evidence type="ECO:0000313" key="3">
    <source>
        <dbReference type="Proteomes" id="UP000266287"/>
    </source>
</evidence>
<dbReference type="AlphaFoldDB" id="A0A399FY36"/>
<dbReference type="EMBL" id="NDHY01000001">
    <property type="protein sequence ID" value="RII01131.1"/>
    <property type="molecule type" value="Genomic_DNA"/>
</dbReference>
<proteinExistence type="predicted"/>
<dbReference type="InterPro" id="IPR009057">
    <property type="entry name" value="Homeodomain-like_sf"/>
</dbReference>
<feature type="domain" description="Integrase catalytic" evidence="1">
    <location>
        <begin position="137"/>
        <end position="250"/>
    </location>
</feature>
<comment type="caution">
    <text evidence="2">The sequence shown here is derived from an EMBL/GenBank/DDBJ whole genome shotgun (WGS) entry which is preliminary data.</text>
</comment>
<dbReference type="InterPro" id="IPR036397">
    <property type="entry name" value="RNaseH_sf"/>
</dbReference>
<dbReference type="Pfam" id="PF13518">
    <property type="entry name" value="HTH_28"/>
    <property type="match status" value="1"/>
</dbReference>
<gene>
    <name evidence="2" type="ORF">B9J77_00945</name>
</gene>
<accession>A0A399FY36</accession>
<dbReference type="PANTHER" id="PTHR35004">
    <property type="entry name" value="TRANSPOSASE RV3428C-RELATED"/>
    <property type="match status" value="1"/>
</dbReference>
<evidence type="ECO:0000259" key="1">
    <source>
        <dbReference type="PROSITE" id="PS50994"/>
    </source>
</evidence>
<organism evidence="2 3">
    <name type="scientific">candidate division NPL-UPA2 bacterium Unc8</name>
    <dbReference type="NCBI Taxonomy" id="1980939"/>
    <lineage>
        <taxon>Bacteria</taxon>
    </lineage>
</organism>
<dbReference type="PANTHER" id="PTHR35004:SF7">
    <property type="entry name" value="INTEGRASE PROTEIN"/>
    <property type="match status" value="1"/>
</dbReference>
<dbReference type="SUPFAM" id="SSF46689">
    <property type="entry name" value="Homeodomain-like"/>
    <property type="match status" value="1"/>
</dbReference>
<dbReference type="InterPro" id="IPR055247">
    <property type="entry name" value="InsJ-like_HTH"/>
</dbReference>
<dbReference type="Gene3D" id="3.30.420.10">
    <property type="entry name" value="Ribonuclease H-like superfamily/Ribonuclease H"/>
    <property type="match status" value="1"/>
</dbReference>
<dbReference type="InterPro" id="IPR012337">
    <property type="entry name" value="RNaseH-like_sf"/>
</dbReference>
<dbReference type="GO" id="GO:0003676">
    <property type="term" value="F:nucleic acid binding"/>
    <property type="evidence" value="ECO:0007669"/>
    <property type="project" value="InterPro"/>
</dbReference>
<evidence type="ECO:0000313" key="2">
    <source>
        <dbReference type="EMBL" id="RII01131.1"/>
    </source>
</evidence>
<sequence>MFSKKEGIMDKKDIIRMTGEELRKINVINQAMEGLITQTKAAEKIEISDRQVRRLIKRVREEGDTGIIHKSRGKPGHRRIDEEIKAKAIELCKEKYRDFGPTFASEKLYELDKIKVHHDTLRRWLIIQIKDRWDWQRKARPHRQWRQRKDYFGEMVQIDGSHHDWLEERGPRLVFMGYIDDATSTAFAGFYDYEGTLPAMDSFKRYIEKYGLPQSIYLDNHTTYKSPRKQTIPVCVSAQAGRSNSGTRHQ</sequence>
<dbReference type="SUPFAM" id="SSF53098">
    <property type="entry name" value="Ribonuclease H-like"/>
    <property type="match status" value="1"/>
</dbReference>
<dbReference type="InterPro" id="IPR001584">
    <property type="entry name" value="Integrase_cat-core"/>
</dbReference>